<feature type="coiled-coil region" evidence="1">
    <location>
        <begin position="487"/>
        <end position="514"/>
    </location>
</feature>
<dbReference type="OrthoDB" id="2446101at2759"/>
<dbReference type="Proteomes" id="UP000265703">
    <property type="component" value="Unassembled WGS sequence"/>
</dbReference>
<gene>
    <name evidence="3" type="ORF">C1645_744101</name>
</gene>
<protein>
    <submittedName>
        <fullName evidence="3">Uncharacterized protein</fullName>
    </submittedName>
</protein>
<keyword evidence="1" id="KW-0175">Coiled coil</keyword>
<reference evidence="3 4" key="1">
    <citation type="submission" date="2018-06" db="EMBL/GenBank/DDBJ databases">
        <title>Comparative genomics reveals the genomic features of Rhizophagus irregularis, R. cerebriforme, R. diaphanum and Gigaspora rosea, and their symbiotic lifestyle signature.</title>
        <authorList>
            <person name="Morin E."/>
            <person name="San Clemente H."/>
            <person name="Chen E.C.H."/>
            <person name="De La Providencia I."/>
            <person name="Hainaut M."/>
            <person name="Kuo A."/>
            <person name="Kohler A."/>
            <person name="Murat C."/>
            <person name="Tang N."/>
            <person name="Roy S."/>
            <person name="Loubradou J."/>
            <person name="Henrissat B."/>
            <person name="Grigoriev I.V."/>
            <person name="Corradi N."/>
            <person name="Roux C."/>
            <person name="Martin F.M."/>
        </authorList>
    </citation>
    <scope>NUCLEOTIDE SEQUENCE [LARGE SCALE GENOMIC DNA]</scope>
    <source>
        <strain evidence="3 4">DAOM 227022</strain>
    </source>
</reference>
<sequence>MELDIVDNTPRSINDTSSSSHVTPNIATQLIENTLENLPPLNDNSLNDSLHATNKIPSSMKGKDKEIDNPSITKQGLAPITRKHDFNHITTSTNNDLHQQIFTEFNDADQNSDILDISDVQLNTNHRQYISFSPLNSFKHKSLTQLKSSIRHVLNKKFNKDFAGILPIQNFKGVKIVKILFNNKQIRDSINDINIAELNVKFHTYDQINLNRIVEPFLETKRLNTIRVVDIPQHIDNKNILEFIIDELGPINSFEEIIKSQPRDQNRTSTNYNHTRKPNFKQLKVEFSSRKSIENIMSNDIWALPYEDFTLRILPNETQADEFKRRTTYCYKITGIPVTATIGNIEPLLTKLNARTCTFTNFHQKRLTKSAYIYVEPQNYINHNRKMKFDSSSIYVLHPKTPTCTVCGSPSHQYNSCNRSEQLSKAVQHFHRQEFLSMEDLNKKFNNIIKRPNKFQPSMEEPSHKSHSNQRKYQLEYNTINNNNPQISELLQQIKTLNQIIKTQNNTINHLQQSIQTITNDQKELIKDITIIKDSNAHLNAKLDISINKMDQFNFTSQPIDAEASRPQPQRKRRSSSPPKDTTKTLHKFPPVITNTPSNRHHIPKYTKTPEHPLQFQIGSLQSISSYNDYTEDNDNTQGGPSSKPINNNYFQTGPPSTIMETIPSEIVDTDNDSTANAFYTDSDPSQNFNPTSQSKRWLDISGWIGSN</sequence>
<feature type="region of interest" description="Disordered" evidence="2">
    <location>
        <begin position="1"/>
        <end position="21"/>
    </location>
</feature>
<organism evidence="3 4">
    <name type="scientific">Glomus cerebriforme</name>
    <dbReference type="NCBI Taxonomy" id="658196"/>
    <lineage>
        <taxon>Eukaryota</taxon>
        <taxon>Fungi</taxon>
        <taxon>Fungi incertae sedis</taxon>
        <taxon>Mucoromycota</taxon>
        <taxon>Glomeromycotina</taxon>
        <taxon>Glomeromycetes</taxon>
        <taxon>Glomerales</taxon>
        <taxon>Glomeraceae</taxon>
        <taxon>Glomus</taxon>
    </lineage>
</organism>
<feature type="region of interest" description="Disordered" evidence="2">
    <location>
        <begin position="626"/>
        <end position="649"/>
    </location>
</feature>
<dbReference type="AlphaFoldDB" id="A0A397SGU6"/>
<evidence type="ECO:0000313" key="4">
    <source>
        <dbReference type="Proteomes" id="UP000265703"/>
    </source>
</evidence>
<feature type="region of interest" description="Disordered" evidence="2">
    <location>
        <begin position="559"/>
        <end position="613"/>
    </location>
</feature>
<keyword evidence="4" id="KW-1185">Reference proteome</keyword>
<feature type="compositionally biased region" description="Polar residues" evidence="2">
    <location>
        <begin position="9"/>
        <end position="21"/>
    </location>
</feature>
<comment type="caution">
    <text evidence="3">The sequence shown here is derived from an EMBL/GenBank/DDBJ whole genome shotgun (WGS) entry which is preliminary data.</text>
</comment>
<feature type="region of interest" description="Disordered" evidence="2">
    <location>
        <begin position="49"/>
        <end position="71"/>
    </location>
</feature>
<evidence type="ECO:0000313" key="3">
    <source>
        <dbReference type="EMBL" id="RIA82001.1"/>
    </source>
</evidence>
<evidence type="ECO:0000256" key="2">
    <source>
        <dbReference type="SAM" id="MobiDB-lite"/>
    </source>
</evidence>
<dbReference type="EMBL" id="QKYT01000715">
    <property type="protein sequence ID" value="RIA82001.1"/>
    <property type="molecule type" value="Genomic_DNA"/>
</dbReference>
<accession>A0A397SGU6</accession>
<feature type="compositionally biased region" description="Polar residues" evidence="2">
    <location>
        <begin position="636"/>
        <end position="649"/>
    </location>
</feature>
<proteinExistence type="predicted"/>
<evidence type="ECO:0000256" key="1">
    <source>
        <dbReference type="SAM" id="Coils"/>
    </source>
</evidence>
<name>A0A397SGU6_9GLOM</name>